<dbReference type="EMBL" id="APNK01000002">
    <property type="protein sequence ID" value="KEZ78796.1"/>
    <property type="molecule type" value="Genomic_DNA"/>
</dbReference>
<dbReference type="eggNOG" id="COG1596">
    <property type="taxonomic scope" value="Bacteria"/>
</dbReference>
<dbReference type="STRING" id="1304275.C41B8_01662"/>
<dbReference type="Proteomes" id="UP000028302">
    <property type="component" value="Unassembled WGS sequence"/>
</dbReference>
<sequence length="129" mass="13674">MVGEFSKQMALPYSTGGMSLNDAIADAGGVSLDSANTSAIYVIRGLTDETSVNSESGQTISRPTVYRLNANSPVGLVLANQFELKPRDIVYAAPASLVNFNRAFAQITPALNTIFQTLLIYSRANNGGL</sequence>
<dbReference type="Gene3D" id="3.10.560.10">
    <property type="entry name" value="Outer membrane lipoprotein wza domain like"/>
    <property type="match status" value="1"/>
</dbReference>
<protein>
    <submittedName>
        <fullName evidence="2">Polysaccharide export protein</fullName>
    </submittedName>
</protein>
<keyword evidence="3" id="KW-1185">Reference proteome</keyword>
<dbReference type="Pfam" id="PF22461">
    <property type="entry name" value="SLBB_2"/>
    <property type="match status" value="1"/>
</dbReference>
<evidence type="ECO:0000259" key="1">
    <source>
        <dbReference type="Pfam" id="PF22461"/>
    </source>
</evidence>
<dbReference type="InterPro" id="IPR054765">
    <property type="entry name" value="SLBB_dom"/>
</dbReference>
<evidence type="ECO:0000313" key="2">
    <source>
        <dbReference type="EMBL" id="KEZ78796.1"/>
    </source>
</evidence>
<proteinExistence type="predicted"/>
<feature type="domain" description="SLBB" evidence="1">
    <location>
        <begin position="2"/>
        <end position="91"/>
    </location>
</feature>
<accession>A0A084IQ12</accession>
<evidence type="ECO:0000313" key="3">
    <source>
        <dbReference type="Proteomes" id="UP000028302"/>
    </source>
</evidence>
<comment type="caution">
    <text evidence="2">The sequence shown here is derived from an EMBL/GenBank/DDBJ whole genome shotgun (WGS) entry which is preliminary data.</text>
</comment>
<gene>
    <name evidence="2" type="ORF">C41B8_01662</name>
</gene>
<organism evidence="2 3">
    <name type="scientific">Salinisphaera hydrothermalis (strain C41B8)</name>
    <dbReference type="NCBI Taxonomy" id="1304275"/>
    <lineage>
        <taxon>Bacteria</taxon>
        <taxon>Pseudomonadati</taxon>
        <taxon>Pseudomonadota</taxon>
        <taxon>Gammaproteobacteria</taxon>
        <taxon>Salinisphaerales</taxon>
        <taxon>Salinisphaeraceae</taxon>
        <taxon>Salinisphaera</taxon>
    </lineage>
</organism>
<name>A0A084IQ12_SALHC</name>
<reference evidence="2 3" key="1">
    <citation type="submission" date="2013-03" db="EMBL/GenBank/DDBJ databases">
        <title>Salinisphaera hydrothermalis C41B8 Genome Sequencing.</title>
        <authorList>
            <person name="Li C."/>
            <person name="Lai Q."/>
            <person name="Shao Z."/>
        </authorList>
    </citation>
    <scope>NUCLEOTIDE SEQUENCE [LARGE SCALE GENOMIC DNA]</scope>
    <source>
        <strain evidence="2 3">C41B8</strain>
    </source>
</reference>
<dbReference type="AlphaFoldDB" id="A0A084IQ12"/>